<dbReference type="GO" id="GO:0005829">
    <property type="term" value="C:cytosol"/>
    <property type="evidence" value="ECO:0007669"/>
    <property type="project" value="TreeGrafter"/>
</dbReference>
<dbReference type="InterPro" id="IPR037143">
    <property type="entry name" value="4-PPantetheinyl_Trfase_dom_sf"/>
</dbReference>
<feature type="domain" description="4'-phosphopantetheinyl transferase N-terminal" evidence="4">
    <location>
        <begin position="25"/>
        <end position="108"/>
    </location>
</feature>
<evidence type="ECO:0000313" key="5">
    <source>
        <dbReference type="EMBL" id="ABC34917.1"/>
    </source>
</evidence>
<gene>
    <name evidence="5" type="ordered locus">BTH_II1676</name>
</gene>
<dbReference type="Pfam" id="PF22624">
    <property type="entry name" value="AASDHPPT_N"/>
    <property type="match status" value="1"/>
</dbReference>
<dbReference type="PANTHER" id="PTHR12215">
    <property type="entry name" value="PHOSPHOPANTETHEINE TRANSFERASE"/>
    <property type="match status" value="1"/>
</dbReference>
<keyword evidence="6" id="KW-1185">Reference proteome</keyword>
<dbReference type="SUPFAM" id="SSF56214">
    <property type="entry name" value="4'-phosphopantetheinyl transferase"/>
    <property type="match status" value="2"/>
</dbReference>
<evidence type="ECO:0000313" key="6">
    <source>
        <dbReference type="Proteomes" id="UP000001930"/>
    </source>
</evidence>
<name>Q2T4M9_BURTA</name>
<dbReference type="Proteomes" id="UP000001930">
    <property type="component" value="Chromosome II"/>
</dbReference>
<evidence type="ECO:0000259" key="3">
    <source>
        <dbReference type="Pfam" id="PF01648"/>
    </source>
</evidence>
<organism evidence="5 6">
    <name type="scientific">Burkholderia thailandensis (strain ATCC 700388 / DSM 13276 / CCUG 48851 / CIP 106301 / E264)</name>
    <dbReference type="NCBI Taxonomy" id="271848"/>
    <lineage>
        <taxon>Bacteria</taxon>
        <taxon>Pseudomonadati</taxon>
        <taxon>Pseudomonadota</taxon>
        <taxon>Betaproteobacteria</taxon>
        <taxon>Burkholderiales</taxon>
        <taxon>Burkholderiaceae</taxon>
        <taxon>Burkholderia</taxon>
        <taxon>pseudomallei group</taxon>
    </lineage>
</organism>
<dbReference type="Gene3D" id="3.90.470.20">
    <property type="entry name" value="4'-phosphopantetheinyl transferase domain"/>
    <property type="match status" value="2"/>
</dbReference>
<dbReference type="InterPro" id="IPR008278">
    <property type="entry name" value="4-PPantetheinyl_Trfase_dom"/>
</dbReference>
<dbReference type="InterPro" id="IPR050559">
    <property type="entry name" value="P-Pant_transferase_sf"/>
</dbReference>
<proteinExistence type="inferred from homology"/>
<keyword evidence="2 5" id="KW-0808">Transferase</keyword>
<evidence type="ECO:0000256" key="1">
    <source>
        <dbReference type="ARBA" id="ARBA00010990"/>
    </source>
</evidence>
<feature type="domain" description="4'-phosphopantetheinyl transferase" evidence="3">
    <location>
        <begin position="114"/>
        <end position="221"/>
    </location>
</feature>
<dbReference type="GO" id="GO:0000287">
    <property type="term" value="F:magnesium ion binding"/>
    <property type="evidence" value="ECO:0007669"/>
    <property type="project" value="InterPro"/>
</dbReference>
<dbReference type="PANTHER" id="PTHR12215:SF10">
    <property type="entry name" value="L-AMINOADIPATE-SEMIALDEHYDE DEHYDROGENASE-PHOSPHOPANTETHEINYL TRANSFERASE"/>
    <property type="match status" value="1"/>
</dbReference>
<comment type="similarity">
    <text evidence="1">Belongs to the P-Pant transferase superfamily. Gsp/Sfp/HetI/AcpT family.</text>
</comment>
<dbReference type="EMBL" id="CP000085">
    <property type="protein sequence ID" value="ABC34917.1"/>
    <property type="molecule type" value="Genomic_DNA"/>
</dbReference>
<dbReference type="GO" id="GO:0019878">
    <property type="term" value="P:lysine biosynthetic process via aminoadipic acid"/>
    <property type="evidence" value="ECO:0007669"/>
    <property type="project" value="TreeGrafter"/>
</dbReference>
<evidence type="ECO:0000256" key="2">
    <source>
        <dbReference type="ARBA" id="ARBA00022679"/>
    </source>
</evidence>
<accession>Q2T4M9</accession>
<dbReference type="AlphaFoldDB" id="Q2T4M9"/>
<reference evidence="5 6" key="1">
    <citation type="journal article" date="2005" name="BMC Genomics">
        <title>Bacterial genome adaptation to niches: divergence of the potential virulence genes in three Burkholderia species of different survival strategies.</title>
        <authorList>
            <person name="Kim H.S."/>
            <person name="Schell M.A."/>
            <person name="Yu Y."/>
            <person name="Ulrich R.L."/>
            <person name="Sarria S.H."/>
            <person name="Nierman W.C."/>
            <person name="DeShazer D."/>
        </authorList>
    </citation>
    <scope>NUCLEOTIDE SEQUENCE [LARGE SCALE GENOMIC DNA]</scope>
    <source>
        <strain evidence="6">ATCC 700388 / DSM 13276 / CCUG 48851 / CIP 106301 / E264</strain>
    </source>
</reference>
<dbReference type="GO" id="GO:0008897">
    <property type="term" value="F:holo-[acyl-carrier-protein] synthase activity"/>
    <property type="evidence" value="ECO:0007669"/>
    <property type="project" value="InterPro"/>
</dbReference>
<dbReference type="HOGENOM" id="CLU_057011_4_0_4"/>
<dbReference type="InterPro" id="IPR055066">
    <property type="entry name" value="AASDHPPT_N"/>
</dbReference>
<evidence type="ECO:0000259" key="4">
    <source>
        <dbReference type="Pfam" id="PF22624"/>
    </source>
</evidence>
<dbReference type="KEGG" id="bte:BTH_II1676"/>
<dbReference type="Pfam" id="PF01648">
    <property type="entry name" value="ACPS"/>
    <property type="match status" value="1"/>
</dbReference>
<sequence length="265" mass="29096">MDFPELSRERHVLIFVARTHAIDARELARFAAALSEEEAARAEKFLFFPNKRDYVIAHSLLREILAHYAGVPASDVSFVRNRFGKPALARDARLQFNLSHCDGGVAIAVGFDMRIGVDIEDASIARARYADIAAQYFSDIEQAAIHAAADGFARFIETWTLKEAYLKAIGLGLAKPLADCRFVWRDDRIVRFRDVAQADAHAHAWAFGAFAVDARYRVAVAVDASGGACSIELVRAGATDGARPLQASVVCRSPDLRFAHDACCV</sequence>
<protein>
    <submittedName>
        <fullName evidence="5">4-phosphopantetheinyl transferase family protein</fullName>
    </submittedName>
</protein>